<comment type="caution">
    <text evidence="1">The sequence shown here is derived from an EMBL/GenBank/DDBJ whole genome shotgun (WGS) entry which is preliminary data.</text>
</comment>
<accession>A0A645HA49</accession>
<reference evidence="1" key="1">
    <citation type="submission" date="2019-08" db="EMBL/GenBank/DDBJ databases">
        <authorList>
            <person name="Kucharzyk K."/>
            <person name="Murdoch R.W."/>
            <person name="Higgins S."/>
            <person name="Loffler F."/>
        </authorList>
    </citation>
    <scope>NUCLEOTIDE SEQUENCE</scope>
</reference>
<sequence length="77" mass="8710">MRGELDPLQFAAGEGRHRLVEVEVAEADAPERKEFFTERFAGEEFRRFVHGHVHHFGDVLPVIRVGERLFGVALPAA</sequence>
<dbReference type="AlphaFoldDB" id="A0A645HA49"/>
<dbReference type="AntiFam" id="ANF00159">
    <property type="entry name" value="Shadow ORF (opposite uvrA)"/>
</dbReference>
<gene>
    <name evidence="1" type="ORF">SDC9_183414</name>
</gene>
<protein>
    <submittedName>
        <fullName evidence="1">Uncharacterized protein</fullName>
    </submittedName>
</protein>
<proteinExistence type="predicted"/>
<name>A0A645HA49_9ZZZZ</name>
<evidence type="ECO:0000313" key="1">
    <source>
        <dbReference type="EMBL" id="MPN35911.1"/>
    </source>
</evidence>
<organism evidence="1">
    <name type="scientific">bioreactor metagenome</name>
    <dbReference type="NCBI Taxonomy" id="1076179"/>
    <lineage>
        <taxon>unclassified sequences</taxon>
        <taxon>metagenomes</taxon>
        <taxon>ecological metagenomes</taxon>
    </lineage>
</organism>
<dbReference type="EMBL" id="VSSQ01089766">
    <property type="protein sequence ID" value="MPN35911.1"/>
    <property type="molecule type" value="Genomic_DNA"/>
</dbReference>